<dbReference type="InterPro" id="IPR020846">
    <property type="entry name" value="MFS_dom"/>
</dbReference>
<feature type="transmembrane region" description="Helical" evidence="8">
    <location>
        <begin position="316"/>
        <end position="335"/>
    </location>
</feature>
<evidence type="ECO:0000313" key="11">
    <source>
        <dbReference type="Proteomes" id="UP001595912"/>
    </source>
</evidence>
<feature type="transmembrane region" description="Helical" evidence="8">
    <location>
        <begin position="414"/>
        <end position="435"/>
    </location>
</feature>
<keyword evidence="6 8" id="KW-0472">Membrane</keyword>
<dbReference type="Pfam" id="PF07690">
    <property type="entry name" value="MFS_1"/>
    <property type="match status" value="1"/>
</dbReference>
<evidence type="ECO:0000256" key="2">
    <source>
        <dbReference type="ARBA" id="ARBA00022448"/>
    </source>
</evidence>
<dbReference type="InterPro" id="IPR011701">
    <property type="entry name" value="MFS"/>
</dbReference>
<dbReference type="Proteomes" id="UP001595912">
    <property type="component" value="Unassembled WGS sequence"/>
</dbReference>
<organism evidence="10 11">
    <name type="scientific">Dactylosporangium cerinum</name>
    <dbReference type="NCBI Taxonomy" id="1434730"/>
    <lineage>
        <taxon>Bacteria</taxon>
        <taxon>Bacillati</taxon>
        <taxon>Actinomycetota</taxon>
        <taxon>Actinomycetes</taxon>
        <taxon>Micromonosporales</taxon>
        <taxon>Micromonosporaceae</taxon>
        <taxon>Dactylosporangium</taxon>
    </lineage>
</organism>
<keyword evidence="5 8" id="KW-1133">Transmembrane helix</keyword>
<dbReference type="PANTHER" id="PTHR23501:SF197">
    <property type="entry name" value="COMD"/>
    <property type="match status" value="1"/>
</dbReference>
<sequence>MVLSTTTADDTALTHRQIVTILGGLMMAMFLAALDQTIVSTAMRTIADDLGGFSIQAWATTAFLITSTIATPLYGKLSDIYGRKPFILFAIGIFILGSVLCGLAGSVYQLAAFRAVQGIGAGGLFSLAFAIIGDVVPPRERAKYQGYFLAVFGTSSVLGPVLGGFFAGADDILGVTGWRWIFYINVPIALAAFLVVMRVLHIPHRRQDHRIDWPGAVALVICLVPLLTVAEQGREWGWGSGRSLLCYGIGAVGLVLFLVAEWSYKDEALLPLRLFRGRTFSVASTSSFILGIAMFGGLLTLPLYLQIVKGASPTEAGLMLLPLVLGIMSGSIVSGQVIARTGRYRKFPIIGSLLMVAALALFSRIGADTPLWQTMLVMALMGLGLGGNMQPVITAAQNAANPREIGVATSTVTFFRSMGGTVGAAVFLSVLFSLLPEKTKDAFTAAQSTPEFQAAARANPAQLQEIARAGTSGSASAFNDTSFVNRLADALAHPFKVGFASSMSVVFMVAAGIMVIGFIVILFLPEIPLRSMSAAQERAKEEAQDAVAGNGSAGNGAAGTGPASTGGELRGGAVGVLSPNGGAGAGAGDRSDVPSVSSGPASTAGGVAISGTGAHAAEGVAAPHADHAPHHAAGAHEAGGEAVAHDDVEPRHSR</sequence>
<feature type="transmembrane region" description="Helical" evidence="8">
    <location>
        <begin position="115"/>
        <end position="135"/>
    </location>
</feature>
<feature type="transmembrane region" description="Helical" evidence="8">
    <location>
        <begin position="242"/>
        <end position="260"/>
    </location>
</feature>
<feature type="transmembrane region" description="Helical" evidence="8">
    <location>
        <begin position="371"/>
        <end position="393"/>
    </location>
</feature>
<dbReference type="RefSeq" id="WP_380121677.1">
    <property type="nucleotide sequence ID" value="NZ_JBHSIU010000046.1"/>
</dbReference>
<evidence type="ECO:0000256" key="5">
    <source>
        <dbReference type="ARBA" id="ARBA00022989"/>
    </source>
</evidence>
<evidence type="ECO:0000256" key="7">
    <source>
        <dbReference type="SAM" id="MobiDB-lite"/>
    </source>
</evidence>
<feature type="transmembrane region" description="Helical" evidence="8">
    <location>
        <begin position="55"/>
        <end position="74"/>
    </location>
</feature>
<dbReference type="InterPro" id="IPR004638">
    <property type="entry name" value="EmrB-like"/>
</dbReference>
<dbReference type="Gene3D" id="1.20.1720.10">
    <property type="entry name" value="Multidrug resistance protein D"/>
    <property type="match status" value="1"/>
</dbReference>
<feature type="compositionally biased region" description="Low complexity" evidence="7">
    <location>
        <begin position="631"/>
        <end position="642"/>
    </location>
</feature>
<feature type="transmembrane region" description="Helical" evidence="8">
    <location>
        <begin position="86"/>
        <end position="109"/>
    </location>
</feature>
<comment type="caution">
    <text evidence="10">The sequence shown here is derived from an EMBL/GenBank/DDBJ whole genome shotgun (WGS) entry which is preliminary data.</text>
</comment>
<protein>
    <submittedName>
        <fullName evidence="10">MDR family MFS transporter</fullName>
    </submittedName>
</protein>
<dbReference type="NCBIfam" id="TIGR00711">
    <property type="entry name" value="efflux_EmrB"/>
    <property type="match status" value="1"/>
</dbReference>
<feature type="region of interest" description="Disordered" evidence="7">
    <location>
        <begin position="540"/>
        <end position="654"/>
    </location>
</feature>
<feature type="transmembrane region" description="Helical" evidence="8">
    <location>
        <begin position="21"/>
        <end position="43"/>
    </location>
</feature>
<dbReference type="PROSITE" id="PS50850">
    <property type="entry name" value="MFS"/>
    <property type="match status" value="1"/>
</dbReference>
<proteinExistence type="predicted"/>
<dbReference type="Gene3D" id="1.20.1250.20">
    <property type="entry name" value="MFS general substrate transporter like domains"/>
    <property type="match status" value="1"/>
</dbReference>
<feature type="transmembrane region" description="Helical" evidence="8">
    <location>
        <begin position="147"/>
        <end position="168"/>
    </location>
</feature>
<evidence type="ECO:0000313" key="10">
    <source>
        <dbReference type="EMBL" id="MFC5003032.1"/>
    </source>
</evidence>
<dbReference type="CDD" id="cd17502">
    <property type="entry name" value="MFS_Azr1_MDR_like"/>
    <property type="match status" value="1"/>
</dbReference>
<comment type="subcellular location">
    <subcellularLocation>
        <location evidence="1">Cell membrane</location>
        <topology evidence="1">Multi-pass membrane protein</topology>
    </subcellularLocation>
</comment>
<keyword evidence="3" id="KW-1003">Cell membrane</keyword>
<dbReference type="SUPFAM" id="SSF103473">
    <property type="entry name" value="MFS general substrate transporter"/>
    <property type="match status" value="1"/>
</dbReference>
<keyword evidence="4 8" id="KW-0812">Transmembrane</keyword>
<reference evidence="11" key="1">
    <citation type="journal article" date="2019" name="Int. J. Syst. Evol. Microbiol.">
        <title>The Global Catalogue of Microorganisms (GCM) 10K type strain sequencing project: providing services to taxonomists for standard genome sequencing and annotation.</title>
        <authorList>
            <consortium name="The Broad Institute Genomics Platform"/>
            <consortium name="The Broad Institute Genome Sequencing Center for Infectious Disease"/>
            <person name="Wu L."/>
            <person name="Ma J."/>
        </authorList>
    </citation>
    <scope>NUCLEOTIDE SEQUENCE [LARGE SCALE GENOMIC DNA]</scope>
    <source>
        <strain evidence="11">CGMCC 4.7152</strain>
    </source>
</reference>
<evidence type="ECO:0000256" key="1">
    <source>
        <dbReference type="ARBA" id="ARBA00004651"/>
    </source>
</evidence>
<feature type="transmembrane region" description="Helical" evidence="8">
    <location>
        <begin position="212"/>
        <end position="230"/>
    </location>
</feature>
<feature type="transmembrane region" description="Helical" evidence="8">
    <location>
        <begin position="280"/>
        <end position="304"/>
    </location>
</feature>
<dbReference type="PANTHER" id="PTHR23501">
    <property type="entry name" value="MAJOR FACILITATOR SUPERFAMILY"/>
    <property type="match status" value="1"/>
</dbReference>
<feature type="transmembrane region" description="Helical" evidence="8">
    <location>
        <begin position="347"/>
        <end position="365"/>
    </location>
</feature>
<gene>
    <name evidence="10" type="ORF">ACFPIJ_35030</name>
</gene>
<evidence type="ECO:0000256" key="4">
    <source>
        <dbReference type="ARBA" id="ARBA00022692"/>
    </source>
</evidence>
<name>A0ABV9W6T3_9ACTN</name>
<keyword evidence="2" id="KW-0813">Transport</keyword>
<feature type="transmembrane region" description="Helical" evidence="8">
    <location>
        <begin position="180"/>
        <end position="200"/>
    </location>
</feature>
<dbReference type="InterPro" id="IPR036259">
    <property type="entry name" value="MFS_trans_sf"/>
</dbReference>
<feature type="compositionally biased region" description="Low complexity" evidence="7">
    <location>
        <begin position="611"/>
        <end position="623"/>
    </location>
</feature>
<keyword evidence="11" id="KW-1185">Reference proteome</keyword>
<dbReference type="EMBL" id="JBHSIU010000046">
    <property type="protein sequence ID" value="MFC5003032.1"/>
    <property type="molecule type" value="Genomic_DNA"/>
</dbReference>
<evidence type="ECO:0000256" key="3">
    <source>
        <dbReference type="ARBA" id="ARBA00022475"/>
    </source>
</evidence>
<evidence type="ECO:0000256" key="6">
    <source>
        <dbReference type="ARBA" id="ARBA00023136"/>
    </source>
</evidence>
<evidence type="ECO:0000259" key="9">
    <source>
        <dbReference type="PROSITE" id="PS50850"/>
    </source>
</evidence>
<feature type="domain" description="Major facilitator superfamily (MFS) profile" evidence="9">
    <location>
        <begin position="21"/>
        <end position="529"/>
    </location>
</feature>
<evidence type="ECO:0000256" key="8">
    <source>
        <dbReference type="SAM" id="Phobius"/>
    </source>
</evidence>
<feature type="compositionally biased region" description="Basic and acidic residues" evidence="7">
    <location>
        <begin position="643"/>
        <end position="654"/>
    </location>
</feature>
<accession>A0ABV9W6T3</accession>
<feature type="transmembrane region" description="Helical" evidence="8">
    <location>
        <begin position="505"/>
        <end position="524"/>
    </location>
</feature>